<evidence type="ECO:0000256" key="9">
    <source>
        <dbReference type="ARBA" id="ARBA00034075"/>
    </source>
</evidence>
<evidence type="ECO:0000256" key="2">
    <source>
        <dbReference type="ARBA" id="ARBA00022487"/>
    </source>
</evidence>
<keyword evidence="2" id="KW-0719">Serine esterase</keyword>
<evidence type="ECO:0000256" key="1">
    <source>
        <dbReference type="ARBA" id="ARBA00006249"/>
    </source>
</evidence>
<keyword evidence="12" id="KW-1185">Reference proteome</keyword>
<protein>
    <recommendedName>
        <fullName evidence="10">Carboxylic ester hydrolase</fullName>
        <ecNumber evidence="10">3.1.1.-</ecNumber>
    </recommendedName>
</protein>
<keyword evidence="5" id="KW-0732">Signal</keyword>
<keyword evidence="3" id="KW-0858">Xylan degradation</keyword>
<evidence type="ECO:0000256" key="8">
    <source>
        <dbReference type="ARBA" id="ARBA00023157"/>
    </source>
</evidence>
<dbReference type="GO" id="GO:0045493">
    <property type="term" value="P:xylan catabolic process"/>
    <property type="evidence" value="ECO:0007669"/>
    <property type="project" value="UniProtKB-KW"/>
</dbReference>
<dbReference type="InterPro" id="IPR029058">
    <property type="entry name" value="AB_hydrolase_fold"/>
</dbReference>
<dbReference type="PANTHER" id="PTHR33938:SF15">
    <property type="entry name" value="FERULOYL ESTERASE B-RELATED"/>
    <property type="match status" value="1"/>
</dbReference>
<evidence type="ECO:0000256" key="10">
    <source>
        <dbReference type="RuleBase" id="RU361238"/>
    </source>
</evidence>
<dbReference type="GO" id="GO:0046872">
    <property type="term" value="F:metal ion binding"/>
    <property type="evidence" value="ECO:0007669"/>
    <property type="project" value="UniProtKB-KW"/>
</dbReference>
<dbReference type="OrthoDB" id="3039123at2759"/>
<proteinExistence type="inferred from homology"/>
<accession>A0A136IZE2</accession>
<dbReference type="AlphaFoldDB" id="A0A136IZE2"/>
<keyword evidence="7" id="KW-0106">Calcium</keyword>
<evidence type="ECO:0000256" key="4">
    <source>
        <dbReference type="ARBA" id="ARBA00022723"/>
    </source>
</evidence>
<dbReference type="EMBL" id="KQ964252">
    <property type="protein sequence ID" value="KXJ90350.1"/>
    <property type="molecule type" value="Genomic_DNA"/>
</dbReference>
<evidence type="ECO:0000256" key="7">
    <source>
        <dbReference type="ARBA" id="ARBA00022837"/>
    </source>
</evidence>
<keyword evidence="8" id="KW-1015">Disulfide bond</keyword>
<keyword evidence="6 10" id="KW-0378">Hydrolase</keyword>
<evidence type="ECO:0000256" key="3">
    <source>
        <dbReference type="ARBA" id="ARBA00022651"/>
    </source>
</evidence>
<dbReference type="Pfam" id="PF07519">
    <property type="entry name" value="Tannase"/>
    <property type="match status" value="1"/>
</dbReference>
<name>A0A136IZE2_9PEZI</name>
<comment type="catalytic activity">
    <reaction evidence="9">
        <text>feruloyl-polysaccharide + H2O = ferulate + polysaccharide.</text>
        <dbReference type="EC" id="3.1.1.73"/>
    </reaction>
</comment>
<dbReference type="GO" id="GO:0030600">
    <property type="term" value="F:feruloyl esterase activity"/>
    <property type="evidence" value="ECO:0007669"/>
    <property type="project" value="UniProtKB-EC"/>
</dbReference>
<keyword evidence="3" id="KW-0624">Polysaccharide degradation</keyword>
<dbReference type="InParanoid" id="A0A136IZE2"/>
<sequence length="512" mass="55408">MGLKSSDDCHALASKVHFPNTTVLDVSFVPAGTNLTFPNNHPTCLQSQVSTVDVCRVQLLRETGPASNVSLEAWLPMQDTWTGRFLGLGNGGLGGCIKYNDLSYGSKYGFATIGTNNGHDGNQGESFYKNPGVWEDYVYRAVHLEAETGKSLVDQAYGMPHTRSYYLGCSTGGRQGFKEAQLFPGDFDGIVAGAPAFDLLALIYSTGNGYKILGPKGSPTWLSPEQWELVYADINRQCDGLDGARDGIIEDPSLCQYRPEQLLCGDAAAAGNHVDTSNCITPAQAASIRALFADVHGTNGTFIYPRLQPGANGTAGIFNGSPPKYPVDFFRYVLYANPGWDISTLSPLDMDAARVFDRSSGLDTATFQGDLSAARDAGVKILHWHGLADDQISSENSARYYNHVARTMNAPVAELDEFYRYFRVSGTGHCRGGPGAQMVGGNLETDAGYAEGNVLASVVRWVEEGIPPEHILGKKLNAKGEVVMQRRHCKYPTRNVYKGPGPVEEADSWQCV</sequence>
<evidence type="ECO:0000256" key="6">
    <source>
        <dbReference type="ARBA" id="ARBA00022801"/>
    </source>
</evidence>
<gene>
    <name evidence="11" type="ORF">Micbo1qcDRAFT_183914</name>
</gene>
<organism evidence="11 12">
    <name type="scientific">Microdochium bolleyi</name>
    <dbReference type="NCBI Taxonomy" id="196109"/>
    <lineage>
        <taxon>Eukaryota</taxon>
        <taxon>Fungi</taxon>
        <taxon>Dikarya</taxon>
        <taxon>Ascomycota</taxon>
        <taxon>Pezizomycotina</taxon>
        <taxon>Sordariomycetes</taxon>
        <taxon>Xylariomycetidae</taxon>
        <taxon>Xylariales</taxon>
        <taxon>Microdochiaceae</taxon>
        <taxon>Microdochium</taxon>
    </lineage>
</organism>
<keyword evidence="3" id="KW-0119">Carbohydrate metabolism</keyword>
<dbReference type="Proteomes" id="UP000070501">
    <property type="component" value="Unassembled WGS sequence"/>
</dbReference>
<keyword evidence="4" id="KW-0479">Metal-binding</keyword>
<dbReference type="PANTHER" id="PTHR33938">
    <property type="entry name" value="FERULOYL ESTERASE B-RELATED"/>
    <property type="match status" value="1"/>
</dbReference>
<dbReference type="InterPro" id="IPR011118">
    <property type="entry name" value="Tannase/feruloyl_esterase"/>
</dbReference>
<evidence type="ECO:0000313" key="12">
    <source>
        <dbReference type="Proteomes" id="UP000070501"/>
    </source>
</evidence>
<evidence type="ECO:0000313" key="11">
    <source>
        <dbReference type="EMBL" id="KXJ90350.1"/>
    </source>
</evidence>
<evidence type="ECO:0000256" key="5">
    <source>
        <dbReference type="ARBA" id="ARBA00022729"/>
    </source>
</evidence>
<comment type="similarity">
    <text evidence="1 10">Belongs to the tannase family.</text>
</comment>
<dbReference type="EC" id="3.1.1.-" evidence="10"/>
<dbReference type="SUPFAM" id="SSF53474">
    <property type="entry name" value="alpha/beta-Hydrolases"/>
    <property type="match status" value="1"/>
</dbReference>
<reference evidence="12" key="1">
    <citation type="submission" date="2016-02" db="EMBL/GenBank/DDBJ databases">
        <title>Draft genome sequence of Microdochium bolleyi, a fungal endophyte of beachgrass.</title>
        <authorList>
            <consortium name="DOE Joint Genome Institute"/>
            <person name="David A.S."/>
            <person name="May G."/>
            <person name="Haridas S."/>
            <person name="Lim J."/>
            <person name="Wang M."/>
            <person name="Labutti K."/>
            <person name="Lipzen A."/>
            <person name="Barry K."/>
            <person name="Grigoriev I.V."/>
        </authorList>
    </citation>
    <scope>NUCLEOTIDE SEQUENCE [LARGE SCALE GENOMIC DNA]</scope>
    <source>
        <strain evidence="12">J235TASD1</strain>
    </source>
</reference>